<protein>
    <submittedName>
        <fullName evidence="5">MarR family transcriptional regulator</fullName>
    </submittedName>
</protein>
<dbReference type="GO" id="GO:0006950">
    <property type="term" value="P:response to stress"/>
    <property type="evidence" value="ECO:0007669"/>
    <property type="project" value="TreeGrafter"/>
</dbReference>
<dbReference type="PROSITE" id="PS01117">
    <property type="entry name" value="HTH_MARR_1"/>
    <property type="match status" value="1"/>
</dbReference>
<evidence type="ECO:0000259" key="4">
    <source>
        <dbReference type="PROSITE" id="PS50995"/>
    </source>
</evidence>
<dbReference type="GO" id="GO:0003677">
    <property type="term" value="F:DNA binding"/>
    <property type="evidence" value="ECO:0007669"/>
    <property type="project" value="UniProtKB-KW"/>
</dbReference>
<dbReference type="InterPro" id="IPR036390">
    <property type="entry name" value="WH_DNA-bd_sf"/>
</dbReference>
<evidence type="ECO:0000256" key="3">
    <source>
        <dbReference type="ARBA" id="ARBA00023163"/>
    </source>
</evidence>
<keyword evidence="3" id="KW-0804">Transcription</keyword>
<dbReference type="GO" id="GO:0003700">
    <property type="term" value="F:DNA-binding transcription factor activity"/>
    <property type="evidence" value="ECO:0007669"/>
    <property type="project" value="InterPro"/>
</dbReference>
<dbReference type="PRINTS" id="PR00598">
    <property type="entry name" value="HTHMARR"/>
</dbReference>
<dbReference type="PANTHER" id="PTHR33164">
    <property type="entry name" value="TRANSCRIPTIONAL REGULATOR, MARR FAMILY"/>
    <property type="match status" value="1"/>
</dbReference>
<dbReference type="InterPro" id="IPR036388">
    <property type="entry name" value="WH-like_DNA-bd_sf"/>
</dbReference>
<dbReference type="AlphaFoldDB" id="A0A937X216"/>
<dbReference type="EMBL" id="VGJX01000255">
    <property type="protein sequence ID" value="MBM3274571.1"/>
    <property type="molecule type" value="Genomic_DNA"/>
</dbReference>
<evidence type="ECO:0000313" key="5">
    <source>
        <dbReference type="EMBL" id="MBM3274571.1"/>
    </source>
</evidence>
<sequence>MDLFLRDAEKLALRFCALVQEHLVEDALSAAEAGDTTATQVSALRYIARHVPAHVGEMSFGLAISPPAATKTVDRLVQKGLVDRREDPEDRRQHLLTLTETGEALLSRVKDEQALRLGEILDRMTEGDRKAFVKGLRGFMTAAFMTENALVTRTCERCGSDCFESCIINQAHLALYHQAIQPV</sequence>
<dbReference type="InterPro" id="IPR039422">
    <property type="entry name" value="MarR/SlyA-like"/>
</dbReference>
<evidence type="ECO:0000256" key="2">
    <source>
        <dbReference type="ARBA" id="ARBA00023125"/>
    </source>
</evidence>
<gene>
    <name evidence="5" type="ORF">FJZ00_05440</name>
</gene>
<proteinExistence type="predicted"/>
<accession>A0A937X216</accession>
<dbReference type="SUPFAM" id="SSF46785">
    <property type="entry name" value="Winged helix' DNA-binding domain"/>
    <property type="match status" value="1"/>
</dbReference>
<dbReference type="InterPro" id="IPR023187">
    <property type="entry name" value="Tscrpt_reg_MarR-type_CS"/>
</dbReference>
<organism evidence="5 6">
    <name type="scientific">Candidatus Tanganyikabacteria bacterium</name>
    <dbReference type="NCBI Taxonomy" id="2961651"/>
    <lineage>
        <taxon>Bacteria</taxon>
        <taxon>Bacillati</taxon>
        <taxon>Candidatus Sericytochromatia</taxon>
        <taxon>Candidatus Tanganyikabacteria</taxon>
    </lineage>
</organism>
<evidence type="ECO:0000313" key="6">
    <source>
        <dbReference type="Proteomes" id="UP000703893"/>
    </source>
</evidence>
<dbReference type="Gene3D" id="1.10.10.10">
    <property type="entry name" value="Winged helix-like DNA-binding domain superfamily/Winged helix DNA-binding domain"/>
    <property type="match status" value="1"/>
</dbReference>
<dbReference type="PROSITE" id="PS50995">
    <property type="entry name" value="HTH_MARR_2"/>
    <property type="match status" value="1"/>
</dbReference>
<evidence type="ECO:0000256" key="1">
    <source>
        <dbReference type="ARBA" id="ARBA00023015"/>
    </source>
</evidence>
<dbReference type="Pfam" id="PF12802">
    <property type="entry name" value="MarR_2"/>
    <property type="match status" value="1"/>
</dbReference>
<dbReference type="Proteomes" id="UP000703893">
    <property type="component" value="Unassembled WGS sequence"/>
</dbReference>
<dbReference type="InterPro" id="IPR000835">
    <property type="entry name" value="HTH_MarR-typ"/>
</dbReference>
<comment type="caution">
    <text evidence="5">The sequence shown here is derived from an EMBL/GenBank/DDBJ whole genome shotgun (WGS) entry which is preliminary data.</text>
</comment>
<reference evidence="5 6" key="1">
    <citation type="submission" date="2019-03" db="EMBL/GenBank/DDBJ databases">
        <title>Lake Tanganyika Metagenome-Assembled Genomes (MAGs).</title>
        <authorList>
            <person name="Tran P."/>
        </authorList>
    </citation>
    <scope>NUCLEOTIDE SEQUENCE [LARGE SCALE GENOMIC DNA]</scope>
    <source>
        <strain evidence="5">K_DeepCast_65m_m2_236</strain>
    </source>
</reference>
<keyword evidence="1" id="KW-0805">Transcription regulation</keyword>
<feature type="domain" description="HTH marR-type" evidence="4">
    <location>
        <begin position="1"/>
        <end position="141"/>
    </location>
</feature>
<keyword evidence="2" id="KW-0238">DNA-binding</keyword>
<dbReference type="PANTHER" id="PTHR33164:SF43">
    <property type="entry name" value="HTH-TYPE TRANSCRIPTIONAL REPRESSOR YETL"/>
    <property type="match status" value="1"/>
</dbReference>
<dbReference type="SMART" id="SM00347">
    <property type="entry name" value="HTH_MARR"/>
    <property type="match status" value="1"/>
</dbReference>
<name>A0A937X216_9BACT</name>